<feature type="compositionally biased region" description="Polar residues" evidence="1">
    <location>
        <begin position="270"/>
        <end position="282"/>
    </location>
</feature>
<evidence type="ECO:0000313" key="2">
    <source>
        <dbReference type="EMBL" id="KOX68127.1"/>
    </source>
</evidence>
<proteinExistence type="predicted"/>
<dbReference type="EMBL" id="KQ435951">
    <property type="protein sequence ID" value="KOX68127.1"/>
    <property type="molecule type" value="Genomic_DNA"/>
</dbReference>
<accession>A0A0M8ZP92</accession>
<protein>
    <submittedName>
        <fullName evidence="2">Uncharacterized protein</fullName>
    </submittedName>
</protein>
<reference evidence="2 3" key="1">
    <citation type="submission" date="2015-07" db="EMBL/GenBank/DDBJ databases">
        <title>The genome of Melipona quadrifasciata.</title>
        <authorList>
            <person name="Pan H."/>
            <person name="Kapheim K."/>
        </authorList>
    </citation>
    <scope>NUCLEOTIDE SEQUENCE [LARGE SCALE GENOMIC DNA]</scope>
    <source>
        <strain evidence="2">0111107301</strain>
        <tissue evidence="2">Whole body</tissue>
    </source>
</reference>
<feature type="compositionally biased region" description="Basic and acidic residues" evidence="1">
    <location>
        <begin position="256"/>
        <end position="269"/>
    </location>
</feature>
<dbReference type="Proteomes" id="UP000053105">
    <property type="component" value="Unassembled WGS sequence"/>
</dbReference>
<sequence length="282" mass="32183">MLDKNEPLFSPASRVLKIRKDINVIAFHDNTDDSVIMKKKSVQLEVLVCPGAFMKLRSVDKNNCEYTRGFCLHGSIKIKEEKWTSVGNKNFFTSYLLSRALLANGDCSESYCFESYCPRASLNCPKVDVSRPLHKWTQYYTALGELLSEFEVLRVLSREQKLFGLIKHSENQTKENPTEIGEVVTDEEKQRVGDGRPGSRCVERSSYFRGRDGHNSDQHCRGYCIVAFTTETTEITEIAKGRQKESRVVRNLWDRTKKQRGMSEGKEAPRTSSLIDAAQYSV</sequence>
<dbReference type="AlphaFoldDB" id="A0A0M8ZP92"/>
<organism evidence="2 3">
    <name type="scientific">Melipona quadrifasciata</name>
    <dbReference type="NCBI Taxonomy" id="166423"/>
    <lineage>
        <taxon>Eukaryota</taxon>
        <taxon>Metazoa</taxon>
        <taxon>Ecdysozoa</taxon>
        <taxon>Arthropoda</taxon>
        <taxon>Hexapoda</taxon>
        <taxon>Insecta</taxon>
        <taxon>Pterygota</taxon>
        <taxon>Neoptera</taxon>
        <taxon>Endopterygota</taxon>
        <taxon>Hymenoptera</taxon>
        <taxon>Apocrita</taxon>
        <taxon>Aculeata</taxon>
        <taxon>Apoidea</taxon>
        <taxon>Anthophila</taxon>
        <taxon>Apidae</taxon>
        <taxon>Melipona</taxon>
    </lineage>
</organism>
<evidence type="ECO:0000313" key="3">
    <source>
        <dbReference type="Proteomes" id="UP000053105"/>
    </source>
</evidence>
<keyword evidence="3" id="KW-1185">Reference proteome</keyword>
<name>A0A0M8ZP92_9HYME</name>
<gene>
    <name evidence="2" type="ORF">WN51_08035</name>
</gene>
<evidence type="ECO:0000256" key="1">
    <source>
        <dbReference type="SAM" id="MobiDB-lite"/>
    </source>
</evidence>
<feature type="region of interest" description="Disordered" evidence="1">
    <location>
        <begin position="256"/>
        <end position="282"/>
    </location>
</feature>